<dbReference type="Pfam" id="PF19371">
    <property type="entry name" value="DUF5946"/>
    <property type="match status" value="1"/>
</dbReference>
<protein>
    <submittedName>
        <fullName evidence="1">Uncharacterized protein</fullName>
    </submittedName>
</protein>
<evidence type="ECO:0000313" key="2">
    <source>
        <dbReference type="Proteomes" id="UP000612362"/>
    </source>
</evidence>
<dbReference type="Proteomes" id="UP000612362">
    <property type="component" value="Unassembled WGS sequence"/>
</dbReference>
<sequence length="164" mass="18426">MSKTTICPGCGLHLPSEMEQLDERYNASYACRELCGELSAYTLSLGDEEFIHQLVVDAYAAQHASTAMKPIAITFALAGLYLRYEHNYTGKQVQHAHMLLARTPKNWSHFNPPEAKATITILDILNTPDSERTATLEAWGKAVWNTWKPEHARIASLVNERLKV</sequence>
<comment type="caution">
    <text evidence="1">The sequence shown here is derived from an EMBL/GenBank/DDBJ whole genome shotgun (WGS) entry which is preliminary data.</text>
</comment>
<gene>
    <name evidence="1" type="ORF">KSX_45960</name>
</gene>
<dbReference type="InterPro" id="IPR045990">
    <property type="entry name" value="DUF5946"/>
</dbReference>
<accession>A0A8J3I401</accession>
<name>A0A8J3I401_9CHLR</name>
<organism evidence="1 2">
    <name type="scientific">Ktedonospora formicarum</name>
    <dbReference type="NCBI Taxonomy" id="2778364"/>
    <lineage>
        <taxon>Bacteria</taxon>
        <taxon>Bacillati</taxon>
        <taxon>Chloroflexota</taxon>
        <taxon>Ktedonobacteria</taxon>
        <taxon>Ktedonobacterales</taxon>
        <taxon>Ktedonobacteraceae</taxon>
        <taxon>Ktedonospora</taxon>
    </lineage>
</organism>
<proteinExistence type="predicted"/>
<reference evidence="1" key="1">
    <citation type="submission" date="2020-10" db="EMBL/GenBank/DDBJ databases">
        <title>Taxonomic study of unclassified bacteria belonging to the class Ktedonobacteria.</title>
        <authorList>
            <person name="Yabe S."/>
            <person name="Wang C.M."/>
            <person name="Zheng Y."/>
            <person name="Sakai Y."/>
            <person name="Cavaletti L."/>
            <person name="Monciardini P."/>
            <person name="Donadio S."/>
        </authorList>
    </citation>
    <scope>NUCLEOTIDE SEQUENCE</scope>
    <source>
        <strain evidence="1">SOSP1-1</strain>
    </source>
</reference>
<dbReference type="RefSeq" id="WP_220195814.1">
    <property type="nucleotide sequence ID" value="NZ_BNJF01000002.1"/>
</dbReference>
<dbReference type="AlphaFoldDB" id="A0A8J3I401"/>
<evidence type="ECO:0000313" key="1">
    <source>
        <dbReference type="EMBL" id="GHO46433.1"/>
    </source>
</evidence>
<dbReference type="EMBL" id="BNJF01000002">
    <property type="protein sequence ID" value="GHO46433.1"/>
    <property type="molecule type" value="Genomic_DNA"/>
</dbReference>
<keyword evidence="2" id="KW-1185">Reference proteome</keyword>